<dbReference type="EMBL" id="BNGU01000053">
    <property type="protein sequence ID" value="GHM59978.1"/>
    <property type="molecule type" value="Genomic_DNA"/>
</dbReference>
<evidence type="ECO:0000313" key="3">
    <source>
        <dbReference type="EMBL" id="GHM59978.1"/>
    </source>
</evidence>
<dbReference type="AlphaFoldDB" id="A0A8J3HTH9"/>
<keyword evidence="4" id="KW-1185">Reference proteome</keyword>
<proteinExistence type="predicted"/>
<feature type="region of interest" description="Disordered" evidence="1">
    <location>
        <begin position="84"/>
        <end position="105"/>
    </location>
</feature>
<accession>A0A8J3HTH9</accession>
<protein>
    <submittedName>
        <fullName evidence="3">Uncharacterized protein</fullName>
    </submittedName>
</protein>
<keyword evidence="2" id="KW-1133">Transmembrane helix</keyword>
<dbReference type="Proteomes" id="UP000637906">
    <property type="component" value="Unassembled WGS sequence"/>
</dbReference>
<organism evidence="3 4">
    <name type="scientific">Candidatus Mesenet longicola</name>
    <dbReference type="NCBI Taxonomy" id="1892558"/>
    <lineage>
        <taxon>Bacteria</taxon>
        <taxon>Pseudomonadati</taxon>
        <taxon>Pseudomonadota</taxon>
        <taxon>Alphaproteobacteria</taxon>
        <taxon>Rickettsiales</taxon>
        <taxon>Anaplasmataceae</taxon>
        <taxon>Candidatus Mesenet</taxon>
    </lineage>
</organism>
<gene>
    <name evidence="3" type="ORF">sL5_09710</name>
</gene>
<keyword evidence="2" id="KW-0812">Transmembrane</keyword>
<evidence type="ECO:0000256" key="1">
    <source>
        <dbReference type="SAM" id="MobiDB-lite"/>
    </source>
</evidence>
<feature type="compositionally biased region" description="Polar residues" evidence="1">
    <location>
        <begin position="86"/>
        <end position="105"/>
    </location>
</feature>
<feature type="transmembrane region" description="Helical" evidence="2">
    <location>
        <begin position="50"/>
        <end position="76"/>
    </location>
</feature>
<reference evidence="3 4" key="1">
    <citation type="journal article" date="2021" name="Microb. Ecol.">
        <title>Candidatus Mesenet longicola: Novel Endosymbionts of Brontispa longissima that Induce Cytoplasmic Incompatibility.</title>
        <authorList>
            <person name="Takano S."/>
            <person name="Gotoh Y."/>
            <person name="Hayashi T."/>
        </authorList>
    </citation>
    <scope>NUCLEOTIDE SEQUENCE [LARGE SCALE GENOMIC DNA]</scope>
    <source>
        <strain evidence="3">L5</strain>
    </source>
</reference>
<sequence length="105" mass="11078">MPNQSSKGQRVAQVCTGVLLAAVAAAATTGVALFDRSRSINDPMVIAGGVFFALGTLVTLATIAFAATAITGFATIDDDPSPLRTKLNNSRHTTYQPQRDITYNY</sequence>
<keyword evidence="2" id="KW-0472">Membrane</keyword>
<evidence type="ECO:0000256" key="2">
    <source>
        <dbReference type="SAM" id="Phobius"/>
    </source>
</evidence>
<evidence type="ECO:0000313" key="4">
    <source>
        <dbReference type="Proteomes" id="UP000637906"/>
    </source>
</evidence>
<name>A0A8J3HTH9_9RICK</name>
<comment type="caution">
    <text evidence="3">The sequence shown here is derived from an EMBL/GenBank/DDBJ whole genome shotgun (WGS) entry which is preliminary data.</text>
</comment>